<dbReference type="InterPro" id="IPR043502">
    <property type="entry name" value="DNA/RNA_pol_sf"/>
</dbReference>
<dbReference type="CDD" id="cd01647">
    <property type="entry name" value="RT_LTR"/>
    <property type="match status" value="1"/>
</dbReference>
<dbReference type="HOGENOM" id="CLU_1351776_0_0_1"/>
<feature type="non-terminal residue" evidence="2">
    <location>
        <position position="1"/>
    </location>
</feature>
<name>A0A098VQ34_9MICR</name>
<evidence type="ECO:0000313" key="2">
    <source>
        <dbReference type="EMBL" id="KGG50874.1"/>
    </source>
</evidence>
<dbReference type="OrthoDB" id="2195352at2759"/>
<sequence length="204" mass="22692">MVLGTLEEITLAEEGTDSEGEVVALAALGAPKWSREVFGKYVSKEIGVDSHDKIVGVLQDFEDCFAGENDRLGVCNVAEHAIETGDCRPIRQSPYSSAWKERELMQTLVQEMEDAGVIEKCNGPWSSPVVLVRKKDGAWRFCVDYRKLNAVTLKDVYPLPRIEETLARLEGSAFFSIMDLQSGYWQVPIKESDRPKSAFITADG</sequence>
<dbReference type="InterPro" id="IPR053134">
    <property type="entry name" value="RNA-dir_DNA_polymerase"/>
</dbReference>
<organism evidence="2 3">
    <name type="scientific">Mitosporidium daphniae</name>
    <dbReference type="NCBI Taxonomy" id="1485682"/>
    <lineage>
        <taxon>Eukaryota</taxon>
        <taxon>Fungi</taxon>
        <taxon>Fungi incertae sedis</taxon>
        <taxon>Microsporidia</taxon>
        <taxon>Mitosporidium</taxon>
    </lineage>
</organism>
<keyword evidence="3" id="KW-1185">Reference proteome</keyword>
<feature type="domain" description="Reverse transcriptase" evidence="1">
    <location>
        <begin position="132"/>
        <end position="201"/>
    </location>
</feature>
<evidence type="ECO:0000313" key="3">
    <source>
        <dbReference type="Proteomes" id="UP000029725"/>
    </source>
</evidence>
<dbReference type="Proteomes" id="UP000029725">
    <property type="component" value="Unassembled WGS sequence"/>
</dbReference>
<dbReference type="PANTHER" id="PTHR24559:SF444">
    <property type="entry name" value="REVERSE TRANSCRIPTASE DOMAIN-CONTAINING PROTEIN"/>
    <property type="match status" value="1"/>
</dbReference>
<reference evidence="2 3" key="1">
    <citation type="submission" date="2014-04" db="EMBL/GenBank/DDBJ databases">
        <title>A new species of microsporidia sheds light on the evolution of extreme parasitism.</title>
        <authorList>
            <person name="Haag K.L."/>
            <person name="James T.Y."/>
            <person name="Larsson R."/>
            <person name="Schaer T.M."/>
            <person name="Refardt D."/>
            <person name="Pombert J.-F."/>
            <person name="Ebert D."/>
        </authorList>
    </citation>
    <scope>NUCLEOTIDE SEQUENCE [LARGE SCALE GENOMIC DNA]</scope>
    <source>
        <strain evidence="2 3">UGP3</strain>
        <tissue evidence="2">Spores</tissue>
    </source>
</reference>
<gene>
    <name evidence="2" type="ORF">DI09_525p10</name>
</gene>
<protein>
    <recommendedName>
        <fullName evidence="1">Reverse transcriptase domain-containing protein</fullName>
    </recommendedName>
</protein>
<feature type="non-terminal residue" evidence="2">
    <location>
        <position position="204"/>
    </location>
</feature>
<evidence type="ECO:0000259" key="1">
    <source>
        <dbReference type="Pfam" id="PF00078"/>
    </source>
</evidence>
<dbReference type="Gene3D" id="3.10.10.10">
    <property type="entry name" value="HIV Type 1 Reverse Transcriptase, subunit A, domain 1"/>
    <property type="match status" value="1"/>
</dbReference>
<comment type="caution">
    <text evidence="2">The sequence shown here is derived from an EMBL/GenBank/DDBJ whole genome shotgun (WGS) entry which is preliminary data.</text>
</comment>
<dbReference type="EMBL" id="JMKJ01000468">
    <property type="protein sequence ID" value="KGG50874.1"/>
    <property type="molecule type" value="Genomic_DNA"/>
</dbReference>
<accession>A0A098VQ34</accession>
<dbReference type="PANTHER" id="PTHR24559">
    <property type="entry name" value="TRANSPOSON TY3-I GAG-POL POLYPROTEIN"/>
    <property type="match status" value="1"/>
</dbReference>
<dbReference type="InterPro" id="IPR000477">
    <property type="entry name" value="RT_dom"/>
</dbReference>
<dbReference type="Pfam" id="PF00078">
    <property type="entry name" value="RVT_1"/>
    <property type="match status" value="1"/>
</dbReference>
<dbReference type="SUPFAM" id="SSF56672">
    <property type="entry name" value="DNA/RNA polymerases"/>
    <property type="match status" value="1"/>
</dbReference>
<dbReference type="AlphaFoldDB" id="A0A098VQ34"/>
<dbReference type="VEuPathDB" id="MicrosporidiaDB:DI09_525p10"/>
<proteinExistence type="predicted"/>